<protein>
    <submittedName>
        <fullName evidence="1">Uncharacterized protein</fullName>
    </submittedName>
</protein>
<reference evidence="1" key="1">
    <citation type="journal article" date="2020" name="Stud. Mycol.">
        <title>101 Dothideomycetes genomes: a test case for predicting lifestyles and emergence of pathogens.</title>
        <authorList>
            <person name="Haridas S."/>
            <person name="Albert R."/>
            <person name="Binder M."/>
            <person name="Bloem J."/>
            <person name="Labutti K."/>
            <person name="Salamov A."/>
            <person name="Andreopoulos B."/>
            <person name="Baker S."/>
            <person name="Barry K."/>
            <person name="Bills G."/>
            <person name="Bluhm B."/>
            <person name="Cannon C."/>
            <person name="Castanera R."/>
            <person name="Culley D."/>
            <person name="Daum C."/>
            <person name="Ezra D."/>
            <person name="Gonzalez J."/>
            <person name="Henrissat B."/>
            <person name="Kuo A."/>
            <person name="Liang C."/>
            <person name="Lipzen A."/>
            <person name="Lutzoni F."/>
            <person name="Magnuson J."/>
            <person name="Mondo S."/>
            <person name="Nolan M."/>
            <person name="Ohm R."/>
            <person name="Pangilinan J."/>
            <person name="Park H.-J."/>
            <person name="Ramirez L."/>
            <person name="Alfaro M."/>
            <person name="Sun H."/>
            <person name="Tritt A."/>
            <person name="Yoshinaga Y."/>
            <person name="Zwiers L.-H."/>
            <person name="Turgeon B."/>
            <person name="Goodwin S."/>
            <person name="Spatafora J."/>
            <person name="Crous P."/>
            <person name="Grigoriev I."/>
        </authorList>
    </citation>
    <scope>NUCLEOTIDE SEQUENCE</scope>
    <source>
        <strain evidence="1">CBS 107.79</strain>
    </source>
</reference>
<evidence type="ECO:0000313" key="1">
    <source>
        <dbReference type="EMBL" id="KAF1979026.1"/>
    </source>
</evidence>
<sequence>KERDNFILALKLRADSIITILREPFKEFNYIEIDTLIINGIFKILFYNLFKYLG</sequence>
<feature type="non-terminal residue" evidence="1">
    <location>
        <position position="1"/>
    </location>
</feature>
<keyword evidence="2" id="KW-1185">Reference proteome</keyword>
<proteinExistence type="predicted"/>
<dbReference type="OrthoDB" id="3938585at2759"/>
<dbReference type="EMBL" id="ML976659">
    <property type="protein sequence ID" value="KAF1979026.1"/>
    <property type="molecule type" value="Genomic_DNA"/>
</dbReference>
<accession>A0A6A5VVX7</accession>
<name>A0A6A5VVX7_9PLEO</name>
<evidence type="ECO:0000313" key="2">
    <source>
        <dbReference type="Proteomes" id="UP000800036"/>
    </source>
</evidence>
<organism evidence="1 2">
    <name type="scientific">Bimuria novae-zelandiae CBS 107.79</name>
    <dbReference type="NCBI Taxonomy" id="1447943"/>
    <lineage>
        <taxon>Eukaryota</taxon>
        <taxon>Fungi</taxon>
        <taxon>Dikarya</taxon>
        <taxon>Ascomycota</taxon>
        <taxon>Pezizomycotina</taxon>
        <taxon>Dothideomycetes</taxon>
        <taxon>Pleosporomycetidae</taxon>
        <taxon>Pleosporales</taxon>
        <taxon>Massarineae</taxon>
        <taxon>Didymosphaeriaceae</taxon>
        <taxon>Bimuria</taxon>
    </lineage>
</organism>
<dbReference type="Proteomes" id="UP000800036">
    <property type="component" value="Unassembled WGS sequence"/>
</dbReference>
<gene>
    <name evidence="1" type="ORF">BU23DRAFT_449188</name>
</gene>
<dbReference type="AlphaFoldDB" id="A0A6A5VVX7"/>